<name>T1GSR7_MEGSC</name>
<proteinExistence type="predicted"/>
<dbReference type="EnsemblMetazoa" id="MESCA006728-RA">
    <property type="protein sequence ID" value="MESCA006728-PA"/>
    <property type="gene ID" value="MESCA006728"/>
</dbReference>
<evidence type="ECO:0000313" key="2">
    <source>
        <dbReference type="EnsemblMetazoa" id="MESCA006728-PA"/>
    </source>
</evidence>
<feature type="transmembrane region" description="Helical" evidence="1">
    <location>
        <begin position="67"/>
        <end position="88"/>
    </location>
</feature>
<accession>T1GSR7</accession>
<reference evidence="2" key="2">
    <citation type="submission" date="2015-06" db="UniProtKB">
        <authorList>
            <consortium name="EnsemblMetazoa"/>
        </authorList>
    </citation>
    <scope>IDENTIFICATION</scope>
</reference>
<keyword evidence="1" id="KW-1133">Transmembrane helix</keyword>
<organism evidence="2 3">
    <name type="scientific">Megaselia scalaris</name>
    <name type="common">Humpbacked fly</name>
    <name type="synonym">Phora scalaris</name>
    <dbReference type="NCBI Taxonomy" id="36166"/>
    <lineage>
        <taxon>Eukaryota</taxon>
        <taxon>Metazoa</taxon>
        <taxon>Ecdysozoa</taxon>
        <taxon>Arthropoda</taxon>
        <taxon>Hexapoda</taxon>
        <taxon>Insecta</taxon>
        <taxon>Pterygota</taxon>
        <taxon>Neoptera</taxon>
        <taxon>Endopterygota</taxon>
        <taxon>Diptera</taxon>
        <taxon>Brachycera</taxon>
        <taxon>Muscomorpha</taxon>
        <taxon>Platypezoidea</taxon>
        <taxon>Phoridae</taxon>
        <taxon>Megaseliini</taxon>
        <taxon>Megaselia</taxon>
    </lineage>
</organism>
<evidence type="ECO:0000256" key="1">
    <source>
        <dbReference type="SAM" id="Phobius"/>
    </source>
</evidence>
<keyword evidence="1" id="KW-0812">Transmembrane</keyword>
<keyword evidence="1" id="KW-0472">Membrane</keyword>
<dbReference type="EMBL" id="CAQQ02390088">
    <property type="status" value="NOT_ANNOTATED_CDS"/>
    <property type="molecule type" value="Genomic_DNA"/>
</dbReference>
<protein>
    <submittedName>
        <fullName evidence="2">Uncharacterized protein</fullName>
    </submittedName>
</protein>
<evidence type="ECO:0000313" key="3">
    <source>
        <dbReference type="Proteomes" id="UP000015102"/>
    </source>
</evidence>
<reference evidence="3" key="1">
    <citation type="submission" date="2013-02" db="EMBL/GenBank/DDBJ databases">
        <authorList>
            <person name="Hughes D."/>
        </authorList>
    </citation>
    <scope>NUCLEOTIDE SEQUENCE</scope>
    <source>
        <strain>Durham</strain>
        <strain evidence="3">NC isolate 2 -- Noor lab</strain>
    </source>
</reference>
<dbReference type="EMBL" id="CAQQ02390089">
    <property type="status" value="NOT_ANNOTATED_CDS"/>
    <property type="molecule type" value="Genomic_DNA"/>
</dbReference>
<dbReference type="Proteomes" id="UP000015102">
    <property type="component" value="Unassembled WGS sequence"/>
</dbReference>
<keyword evidence="3" id="KW-1185">Reference proteome</keyword>
<dbReference type="AlphaFoldDB" id="T1GSR7"/>
<dbReference type="HOGENOM" id="CLU_2017842_0_0_1"/>
<sequence length="123" mass="14405">MNPGSRTLILNLFPSIQPYKDPRISDLHRTLEWNSNYIYLVSLRYFRLWFDFVGRTHYLQQGCTSTFVYYMGTLFISLFVELISYELLDRFRLIDKVSPSGASILSCSFPIKSNEDDNDDLSP</sequence>